<keyword evidence="3" id="KW-1185">Reference proteome</keyword>
<dbReference type="AlphaFoldDB" id="A0AA35KYA3"/>
<organism evidence="2 3">
    <name type="scientific">Podarcis lilfordi</name>
    <name type="common">Lilford's wall lizard</name>
    <dbReference type="NCBI Taxonomy" id="74358"/>
    <lineage>
        <taxon>Eukaryota</taxon>
        <taxon>Metazoa</taxon>
        <taxon>Chordata</taxon>
        <taxon>Craniata</taxon>
        <taxon>Vertebrata</taxon>
        <taxon>Euteleostomi</taxon>
        <taxon>Lepidosauria</taxon>
        <taxon>Squamata</taxon>
        <taxon>Bifurcata</taxon>
        <taxon>Unidentata</taxon>
        <taxon>Episquamata</taxon>
        <taxon>Laterata</taxon>
        <taxon>Lacertibaenia</taxon>
        <taxon>Lacertidae</taxon>
        <taxon>Podarcis</taxon>
    </lineage>
</organism>
<name>A0AA35KYA3_9SAUR</name>
<evidence type="ECO:0000313" key="2">
    <source>
        <dbReference type="EMBL" id="CAI5786500.1"/>
    </source>
</evidence>
<proteinExistence type="predicted"/>
<feature type="non-terminal residue" evidence="2">
    <location>
        <position position="109"/>
    </location>
</feature>
<protein>
    <submittedName>
        <fullName evidence="2">Uncharacterized protein</fullName>
    </submittedName>
</protein>
<dbReference type="Proteomes" id="UP001178461">
    <property type="component" value="Chromosome 10"/>
</dbReference>
<accession>A0AA35KYA3</accession>
<sequence length="109" mass="11659">MGIMTGASWGFSQSLVRLLAPRLVPGSALLVAPCSVEGELRGTCMALHVRGVPADLALDSGPQSVVHAAWKLRVDGPMEQLLLINNTSERAAPRCAPEHMQSAFLLQVW</sequence>
<evidence type="ECO:0000313" key="3">
    <source>
        <dbReference type="Proteomes" id="UP001178461"/>
    </source>
</evidence>
<feature type="chain" id="PRO_5041285417" evidence="1">
    <location>
        <begin position="27"/>
        <end position="109"/>
    </location>
</feature>
<reference evidence="2" key="1">
    <citation type="submission" date="2022-12" db="EMBL/GenBank/DDBJ databases">
        <authorList>
            <person name="Alioto T."/>
            <person name="Alioto T."/>
            <person name="Gomez Garrido J."/>
        </authorList>
    </citation>
    <scope>NUCLEOTIDE SEQUENCE</scope>
</reference>
<keyword evidence="1" id="KW-0732">Signal</keyword>
<feature type="signal peptide" evidence="1">
    <location>
        <begin position="1"/>
        <end position="26"/>
    </location>
</feature>
<dbReference type="EMBL" id="OX395135">
    <property type="protein sequence ID" value="CAI5786500.1"/>
    <property type="molecule type" value="Genomic_DNA"/>
</dbReference>
<evidence type="ECO:0000256" key="1">
    <source>
        <dbReference type="SAM" id="SignalP"/>
    </source>
</evidence>
<gene>
    <name evidence="2" type="ORF">PODLI_1B024821</name>
</gene>